<feature type="unsure residue" description="D or N" evidence="1">
    <location>
        <position position="188"/>
    </location>
</feature>
<name>A0A1S1Q874_9ACTN</name>
<dbReference type="RefSeq" id="WP_071062722.1">
    <property type="nucleotide sequence ID" value="NZ_MAXA01000169.1"/>
</dbReference>
<sequence length="340" mass="38319">MRLGYSMWGFLGNGVLDTPDGARAYRRFFVDGLRAQGCDIAFLQENRDLLEADDDLTLEYIWANGWPPLDGLLLEWRWPLPGRNTTTCGSAGHTCDLHRQAALIERYTLSAQIPTLVWDLDRQLPDNDPLRSAPNVAVGEFALTPFPGARHLPCPVPDPLLDAADPELLAARSYSLPLVYVGNQYDRDDRFGRYFAPAAAVVRHRVAGKWPRTSGWAHVNFTGRARYQEVEQIHREALATVLLLPERYRRVGHMTSRWWEALLAGCLPLLPSDTFGADRYVPSELQVSDGRDVVDRLAWLQSIAGSSRHADLIAECLARVEPFRCSVQVESALRIFEELR</sequence>
<reference evidence="2" key="1">
    <citation type="submission" date="2016-07" db="EMBL/GenBank/DDBJ databases">
        <title>Frankia sp. NRRL B-16219 Genome sequencing.</title>
        <authorList>
            <person name="Ghodhbane-Gtari F."/>
            <person name="Swanson E."/>
            <person name="Gueddou A."/>
            <person name="Louati M."/>
            <person name="Nouioui I."/>
            <person name="Hezbri K."/>
            <person name="Abebe-Akele F."/>
            <person name="Simpson S."/>
            <person name="Morris K."/>
            <person name="Thomas K."/>
            <person name="Gtari M."/>
            <person name="Tisa L.S."/>
        </authorList>
    </citation>
    <scope>NUCLEOTIDE SEQUENCE [LARGE SCALE GENOMIC DNA]</scope>
    <source>
        <strain evidence="2">NRRL B-16219</strain>
    </source>
</reference>
<proteinExistence type="predicted"/>
<protein>
    <recommendedName>
        <fullName evidence="3">Glycosyltransferase</fullName>
    </recommendedName>
</protein>
<dbReference type="Proteomes" id="UP000179769">
    <property type="component" value="Unassembled WGS sequence"/>
</dbReference>
<evidence type="ECO:0000313" key="2">
    <source>
        <dbReference type="Proteomes" id="UP000179769"/>
    </source>
</evidence>
<keyword evidence="2" id="KW-1185">Reference proteome</keyword>
<dbReference type="EMBL" id="MAXA01000169">
    <property type="protein sequence ID" value="OHV31078.1"/>
    <property type="molecule type" value="Genomic_DNA"/>
</dbReference>
<dbReference type="AlphaFoldDB" id="A0A1S1Q874"/>
<accession>A0A1S1Q874</accession>
<evidence type="ECO:0008006" key="3">
    <source>
        <dbReference type="Google" id="ProtNLM"/>
    </source>
</evidence>
<organism evidence="1 2">
    <name type="scientific">Parafrankia soli</name>
    <dbReference type="NCBI Taxonomy" id="2599596"/>
    <lineage>
        <taxon>Bacteria</taxon>
        <taxon>Bacillati</taxon>
        <taxon>Actinomycetota</taxon>
        <taxon>Actinomycetes</taxon>
        <taxon>Frankiales</taxon>
        <taxon>Frankiaceae</taxon>
        <taxon>Parafrankia</taxon>
    </lineage>
</organism>
<gene>
    <name evidence="1" type="ORF">BBK14_16245</name>
</gene>
<evidence type="ECO:0000313" key="1">
    <source>
        <dbReference type="EMBL" id="OHV31078.1"/>
    </source>
</evidence>
<comment type="caution">
    <text evidence="1">The sequence shown here is derived from an EMBL/GenBank/DDBJ whole genome shotgun (WGS) entry which is preliminary data.</text>
</comment>